<dbReference type="InterPro" id="IPR015421">
    <property type="entry name" value="PyrdxlP-dep_Trfase_major"/>
</dbReference>
<dbReference type="Proteomes" id="UP001500394">
    <property type="component" value="Unassembled WGS sequence"/>
</dbReference>
<comment type="catalytic activity">
    <reaction evidence="7">
        <text>(S)-4-amino-5-oxopentanoate = 5-aminolevulinate</text>
        <dbReference type="Rhea" id="RHEA:14265"/>
        <dbReference type="ChEBI" id="CHEBI:57501"/>
        <dbReference type="ChEBI" id="CHEBI:356416"/>
        <dbReference type="EC" id="5.4.3.8"/>
    </reaction>
</comment>
<dbReference type="PANTHER" id="PTHR43713:SF3">
    <property type="entry name" value="GLUTAMATE-1-SEMIALDEHYDE 2,1-AMINOMUTASE 1, CHLOROPLASTIC-RELATED"/>
    <property type="match status" value="1"/>
</dbReference>
<accession>A0ABP8QTU3</accession>
<dbReference type="CDD" id="cd00610">
    <property type="entry name" value="OAT_like"/>
    <property type="match status" value="1"/>
</dbReference>
<dbReference type="InterPro" id="IPR015424">
    <property type="entry name" value="PyrdxlP-dep_Trfase"/>
</dbReference>
<evidence type="ECO:0000256" key="4">
    <source>
        <dbReference type="ARBA" id="ARBA00022898"/>
    </source>
</evidence>
<dbReference type="InterPro" id="IPR049704">
    <property type="entry name" value="Aminotrans_3_PPA_site"/>
</dbReference>
<dbReference type="PANTHER" id="PTHR43713">
    <property type="entry name" value="GLUTAMATE-1-SEMIALDEHYDE 2,1-AMINOMUTASE"/>
    <property type="match status" value="1"/>
</dbReference>
<keyword evidence="5 7" id="KW-0413">Isomerase</keyword>
<dbReference type="InterPro" id="IPR015422">
    <property type="entry name" value="PyrdxlP-dep_Trfase_small"/>
</dbReference>
<evidence type="ECO:0000313" key="9">
    <source>
        <dbReference type="Proteomes" id="UP001500394"/>
    </source>
</evidence>
<evidence type="ECO:0000256" key="1">
    <source>
        <dbReference type="ARBA" id="ARBA00001933"/>
    </source>
</evidence>
<protein>
    <recommendedName>
        <fullName evidence="7">Glutamate-1-semialdehyde 2,1-aminomutase</fullName>
        <shortName evidence="7">GSA</shortName>
        <ecNumber evidence="7">5.4.3.8</ecNumber>
    </recommendedName>
    <alternativeName>
        <fullName evidence="7">Glutamate-1-semialdehyde aminotransferase</fullName>
        <shortName evidence="7">GSA-AT</shortName>
    </alternativeName>
</protein>
<evidence type="ECO:0000256" key="7">
    <source>
        <dbReference type="HAMAP-Rule" id="MF_00375"/>
    </source>
</evidence>
<evidence type="ECO:0000256" key="3">
    <source>
        <dbReference type="ARBA" id="ARBA00008981"/>
    </source>
</evidence>
<proteinExistence type="inferred from homology"/>
<dbReference type="InterPro" id="IPR004639">
    <property type="entry name" value="4pyrrol_synth_GluAld_NH2Trfase"/>
</dbReference>
<dbReference type="SUPFAM" id="SSF53383">
    <property type="entry name" value="PLP-dependent transferases"/>
    <property type="match status" value="1"/>
</dbReference>
<keyword evidence="9" id="KW-1185">Reference proteome</keyword>
<comment type="similarity">
    <text evidence="3 7">Belongs to the class-III pyridoxal-phosphate-dependent aminotransferase family. HemL subfamily.</text>
</comment>
<feature type="modified residue" description="N6-(pyridoxal phosphate)lysine" evidence="7">
    <location>
        <position position="272"/>
    </location>
</feature>
<dbReference type="InterPro" id="IPR005814">
    <property type="entry name" value="Aminotrans_3"/>
</dbReference>
<dbReference type="PROSITE" id="PS00600">
    <property type="entry name" value="AA_TRANSFER_CLASS_3"/>
    <property type="match status" value="1"/>
</dbReference>
<dbReference type="RefSeq" id="WP_345063002.1">
    <property type="nucleotide sequence ID" value="NZ_BAABGR010000002.1"/>
</dbReference>
<comment type="pathway">
    <text evidence="2">Porphyrin-containing compound metabolism; protoporphyrin-IX biosynthesis; 5-aminolevulinate from L-glutamyl-tRNA(Glu): step 2/2.</text>
</comment>
<evidence type="ECO:0000256" key="6">
    <source>
        <dbReference type="ARBA" id="ARBA00023244"/>
    </source>
</evidence>
<dbReference type="EMBL" id="BAABGR010000002">
    <property type="protein sequence ID" value="GAA4509821.1"/>
    <property type="molecule type" value="Genomic_DNA"/>
</dbReference>
<comment type="caution">
    <text evidence="8">The sequence shown here is derived from an EMBL/GenBank/DDBJ whole genome shotgun (WGS) entry which is preliminary data.</text>
</comment>
<evidence type="ECO:0000256" key="2">
    <source>
        <dbReference type="ARBA" id="ARBA00004819"/>
    </source>
</evidence>
<keyword evidence="7" id="KW-0963">Cytoplasm</keyword>
<dbReference type="NCBIfam" id="NF000818">
    <property type="entry name" value="PRK00062.1"/>
    <property type="match status" value="1"/>
</dbReference>
<dbReference type="Gene3D" id="3.90.1150.10">
    <property type="entry name" value="Aspartate Aminotransferase, domain 1"/>
    <property type="match status" value="1"/>
</dbReference>
<comment type="cofactor">
    <cofactor evidence="1 7">
        <name>pyridoxal 5'-phosphate</name>
        <dbReference type="ChEBI" id="CHEBI:597326"/>
    </cofactor>
</comment>
<dbReference type="HAMAP" id="MF_00375">
    <property type="entry name" value="HemL_aminotrans_3"/>
    <property type="match status" value="1"/>
</dbReference>
<sequence length="436" mass="47721">MKAQDISREKSAELFEKAKKYFPGGVNSPVRAFKSVYGTPLFIEKGDKAHLWDADGNEFIDFCCSWGPLILGHNHPAIREAVQAQLGKGLSFGAPTLLENELAELILSNNKYIEKIRFVSSGTEAVMSAIRLARGYTKRDKIVKFEGCYHGHSDSLLVKAGSGLVTFGETSSAGVPKAFADETIVISLNDKKALEQVFVDFKDQIAAVIIEGVPANNGLLIQDKEYIHFLREITKAHGTLLIFDEVITGFRLGFEGAAKYYDIQPDIITYGKIIGGGMPVGAYGASAEIMSNISPDGAVYQAGTLSGNPVAMAAGIAALQVLAQPGFYEKLEKTTQQFVEEIRSFVTEKNYEVKIFTVGSIFWFAFTAQEKIQSAEQIDPASMEKYKVMHRELLNRGIYFGPSGYEVGFISAAHTEEDLNKAVTAIKEALMVTFEG</sequence>
<organism evidence="8 9">
    <name type="scientific">Sphingobacterium thermophilum</name>
    <dbReference type="NCBI Taxonomy" id="768534"/>
    <lineage>
        <taxon>Bacteria</taxon>
        <taxon>Pseudomonadati</taxon>
        <taxon>Bacteroidota</taxon>
        <taxon>Sphingobacteriia</taxon>
        <taxon>Sphingobacteriales</taxon>
        <taxon>Sphingobacteriaceae</taxon>
        <taxon>Sphingobacterium</taxon>
    </lineage>
</organism>
<dbReference type="NCBIfam" id="TIGR00713">
    <property type="entry name" value="hemL"/>
    <property type="match status" value="1"/>
</dbReference>
<comment type="subunit">
    <text evidence="7">Homodimer.</text>
</comment>
<evidence type="ECO:0000313" key="8">
    <source>
        <dbReference type="EMBL" id="GAA4509821.1"/>
    </source>
</evidence>
<comment type="subcellular location">
    <subcellularLocation>
        <location evidence="7">Cytoplasm</location>
    </subcellularLocation>
</comment>
<dbReference type="Pfam" id="PF00202">
    <property type="entry name" value="Aminotran_3"/>
    <property type="match status" value="1"/>
</dbReference>
<dbReference type="Gene3D" id="3.40.640.10">
    <property type="entry name" value="Type I PLP-dependent aspartate aminotransferase-like (Major domain)"/>
    <property type="match status" value="1"/>
</dbReference>
<name>A0ABP8QTU3_9SPHI</name>
<evidence type="ECO:0000256" key="5">
    <source>
        <dbReference type="ARBA" id="ARBA00023235"/>
    </source>
</evidence>
<dbReference type="EC" id="5.4.3.8" evidence="7"/>
<keyword evidence="6 7" id="KW-0627">Porphyrin biosynthesis</keyword>
<gene>
    <name evidence="7 8" type="primary">hemL</name>
    <name evidence="8" type="ORF">GCM10023173_00410</name>
</gene>
<reference evidence="9" key="1">
    <citation type="journal article" date="2019" name="Int. J. Syst. Evol. Microbiol.">
        <title>The Global Catalogue of Microorganisms (GCM) 10K type strain sequencing project: providing services to taxonomists for standard genome sequencing and annotation.</title>
        <authorList>
            <consortium name="The Broad Institute Genomics Platform"/>
            <consortium name="The Broad Institute Genome Sequencing Center for Infectious Disease"/>
            <person name="Wu L."/>
            <person name="Ma J."/>
        </authorList>
    </citation>
    <scope>NUCLEOTIDE SEQUENCE [LARGE SCALE GENOMIC DNA]</scope>
    <source>
        <strain evidence="9">JCM 17858</strain>
    </source>
</reference>
<keyword evidence="4 7" id="KW-0663">Pyridoxal phosphate</keyword>